<name>A0A3P1CK73_9BACT</name>
<keyword evidence="2" id="KW-1185">Reference proteome</keyword>
<accession>A0A3P1CK73</accession>
<comment type="caution">
    <text evidence="1">The sequence shown here is derived from an EMBL/GenBank/DDBJ whole genome shotgun (WGS) entry which is preliminary data.</text>
</comment>
<dbReference type="EMBL" id="RQJP01000003">
    <property type="protein sequence ID" value="RRB13456.1"/>
    <property type="molecule type" value="Genomic_DNA"/>
</dbReference>
<evidence type="ECO:0000313" key="2">
    <source>
        <dbReference type="Proteomes" id="UP000274271"/>
    </source>
</evidence>
<proteinExistence type="predicted"/>
<sequence length="194" mass="21201">MIPDDRNANVGTEYGGHLLQKSLQKLGAGRSILLDKNNRVIAGNKTLETAAALGLENVQIVESDGKTIIAVKRTDLDLDSKRGREMALADNKVSQVNLSFDADVVDDIAADFDVDLNEWGFDSIEPEEKKISLPSGEKEFKQMTFILTDDQAKRVESAIKLVKKTNDFDGTGNENSNGNALAFIVDQYLAKLNG</sequence>
<reference evidence="1 2" key="1">
    <citation type="submission" date="2018-11" db="EMBL/GenBank/DDBJ databases">
        <authorList>
            <person name="Zhou Z."/>
            <person name="Wang G."/>
        </authorList>
    </citation>
    <scope>NUCLEOTIDE SEQUENCE [LARGE SCALE GENOMIC DNA]</scope>
    <source>
        <strain evidence="1 2">KCTC42998</strain>
    </source>
</reference>
<dbReference type="Proteomes" id="UP000274271">
    <property type="component" value="Unassembled WGS sequence"/>
</dbReference>
<evidence type="ECO:0000313" key="1">
    <source>
        <dbReference type="EMBL" id="RRB13456.1"/>
    </source>
</evidence>
<organism evidence="1 2">
    <name type="scientific">Larkinella knui</name>
    <dbReference type="NCBI Taxonomy" id="2025310"/>
    <lineage>
        <taxon>Bacteria</taxon>
        <taxon>Pseudomonadati</taxon>
        <taxon>Bacteroidota</taxon>
        <taxon>Cytophagia</taxon>
        <taxon>Cytophagales</taxon>
        <taxon>Spirosomataceae</taxon>
        <taxon>Larkinella</taxon>
    </lineage>
</organism>
<dbReference type="AlphaFoldDB" id="A0A3P1CK73"/>
<protein>
    <submittedName>
        <fullName evidence="1">Uncharacterized protein</fullName>
    </submittedName>
</protein>
<gene>
    <name evidence="1" type="ORF">EHT87_14365</name>
</gene>